<dbReference type="InterPro" id="IPR045159">
    <property type="entry name" value="DCAF7-like"/>
</dbReference>
<proteinExistence type="predicted"/>
<dbReference type="RefSeq" id="XP_003058080.1">
    <property type="nucleotide sequence ID" value="XM_003058034.1"/>
</dbReference>
<evidence type="ECO:0000256" key="3">
    <source>
        <dbReference type="ARBA" id="ARBA00022990"/>
    </source>
</evidence>
<dbReference type="EMBL" id="GG663738">
    <property type="protein sequence ID" value="EEH58031.1"/>
    <property type="molecule type" value="Genomic_DNA"/>
</dbReference>
<dbReference type="AlphaFoldDB" id="C1MQ78"/>
<dbReference type="KEGG" id="mpp:MICPUCDRAFT_32924"/>
<dbReference type="InterPro" id="IPR001680">
    <property type="entry name" value="WD40_rpt"/>
</dbReference>
<dbReference type="Proteomes" id="UP000001876">
    <property type="component" value="Unassembled WGS sequence"/>
</dbReference>
<evidence type="ECO:0000256" key="1">
    <source>
        <dbReference type="ARBA" id="ARBA00022574"/>
    </source>
</evidence>
<keyword evidence="2" id="KW-0677">Repeat</keyword>
<dbReference type="InterPro" id="IPR036322">
    <property type="entry name" value="WD40_repeat_dom_sf"/>
</dbReference>
<dbReference type="OrthoDB" id="24670at2759"/>
<dbReference type="eggNOG" id="KOG0290">
    <property type="taxonomic scope" value="Eukaryota"/>
</dbReference>
<keyword evidence="1 4" id="KW-0853">WD repeat</keyword>
<keyword evidence="6" id="KW-1185">Reference proteome</keyword>
<dbReference type="GeneID" id="9683518"/>
<dbReference type="PANTHER" id="PTHR19919">
    <property type="entry name" value="WD REPEAT CONTAINING PROTEIN"/>
    <property type="match status" value="1"/>
</dbReference>
<dbReference type="PROSITE" id="PS50294">
    <property type="entry name" value="WD_REPEATS_REGION"/>
    <property type="match status" value="1"/>
</dbReference>
<feature type="repeat" description="WD" evidence="4">
    <location>
        <begin position="251"/>
        <end position="293"/>
    </location>
</feature>
<evidence type="ECO:0000313" key="6">
    <source>
        <dbReference type="Proteomes" id="UP000001876"/>
    </source>
</evidence>
<keyword evidence="3" id="KW-0007">Acetylation</keyword>
<reference evidence="5 6" key="1">
    <citation type="journal article" date="2009" name="Science">
        <title>Green evolution and dynamic adaptations revealed by genomes of the marine picoeukaryotes Micromonas.</title>
        <authorList>
            <person name="Worden A.Z."/>
            <person name="Lee J.H."/>
            <person name="Mock T."/>
            <person name="Rouze P."/>
            <person name="Simmons M.P."/>
            <person name="Aerts A.L."/>
            <person name="Allen A.E."/>
            <person name="Cuvelier M.L."/>
            <person name="Derelle E."/>
            <person name="Everett M.V."/>
            <person name="Foulon E."/>
            <person name="Grimwood J."/>
            <person name="Gundlach H."/>
            <person name="Henrissat B."/>
            <person name="Napoli C."/>
            <person name="McDonald S.M."/>
            <person name="Parker M.S."/>
            <person name="Rombauts S."/>
            <person name="Salamov A."/>
            <person name="Von Dassow P."/>
            <person name="Badger J.H."/>
            <person name="Coutinho P.M."/>
            <person name="Demir E."/>
            <person name="Dubchak I."/>
            <person name="Gentemann C."/>
            <person name="Eikrem W."/>
            <person name="Gready J.E."/>
            <person name="John U."/>
            <person name="Lanier W."/>
            <person name="Lindquist E.A."/>
            <person name="Lucas S."/>
            <person name="Mayer K.F."/>
            <person name="Moreau H."/>
            <person name="Not F."/>
            <person name="Otillar R."/>
            <person name="Panaud O."/>
            <person name="Pangilinan J."/>
            <person name="Paulsen I."/>
            <person name="Piegu B."/>
            <person name="Poliakov A."/>
            <person name="Robbens S."/>
            <person name="Schmutz J."/>
            <person name="Toulza E."/>
            <person name="Wyss T."/>
            <person name="Zelensky A."/>
            <person name="Zhou K."/>
            <person name="Armbrust E.V."/>
            <person name="Bhattacharya D."/>
            <person name="Goodenough U.W."/>
            <person name="Van de Peer Y."/>
            <person name="Grigoriev I.V."/>
        </authorList>
    </citation>
    <scope>NUCLEOTIDE SEQUENCE [LARGE SCALE GENOMIC DNA]</scope>
    <source>
        <strain evidence="5 6">CCMP1545</strain>
    </source>
</reference>
<protein>
    <submittedName>
        <fullName evidence="5">Predicted protein</fullName>
    </submittedName>
</protein>
<evidence type="ECO:0000256" key="2">
    <source>
        <dbReference type="ARBA" id="ARBA00022737"/>
    </source>
</evidence>
<dbReference type="Pfam" id="PF00400">
    <property type="entry name" value="WD40"/>
    <property type="match status" value="2"/>
</dbReference>
<dbReference type="SUPFAM" id="SSF50978">
    <property type="entry name" value="WD40 repeat-like"/>
    <property type="match status" value="1"/>
</dbReference>
<organism evidence="6">
    <name type="scientific">Micromonas pusilla (strain CCMP1545)</name>
    <name type="common">Picoplanktonic green alga</name>
    <dbReference type="NCBI Taxonomy" id="564608"/>
    <lineage>
        <taxon>Eukaryota</taxon>
        <taxon>Viridiplantae</taxon>
        <taxon>Chlorophyta</taxon>
        <taxon>Mamiellophyceae</taxon>
        <taxon>Mamiellales</taxon>
        <taxon>Mamiellaceae</taxon>
        <taxon>Micromonas</taxon>
    </lineage>
</organism>
<gene>
    <name evidence="5" type="ORF">MICPUCDRAFT_32924</name>
</gene>
<dbReference type="PROSITE" id="PS00678">
    <property type="entry name" value="WD_REPEATS_1"/>
    <property type="match status" value="1"/>
</dbReference>
<evidence type="ECO:0000313" key="5">
    <source>
        <dbReference type="EMBL" id="EEH58031.1"/>
    </source>
</evidence>
<dbReference type="FunFam" id="2.130.10.10:FF:000234">
    <property type="entry name" value="WD repeat-containing protein LWD1"/>
    <property type="match status" value="1"/>
</dbReference>
<dbReference type="InterPro" id="IPR015943">
    <property type="entry name" value="WD40/YVTN_repeat-like_dom_sf"/>
</dbReference>
<dbReference type="STRING" id="564608.C1MQ78"/>
<accession>C1MQ78</accession>
<name>C1MQ78_MICPC</name>
<dbReference type="OMA" id="TIAMDAC"/>
<dbReference type="Gene3D" id="2.130.10.10">
    <property type="entry name" value="YVTN repeat-like/Quinoprotein amine dehydrogenase"/>
    <property type="match status" value="1"/>
</dbReference>
<feature type="repeat" description="WD" evidence="4">
    <location>
        <begin position="162"/>
        <end position="202"/>
    </location>
</feature>
<dbReference type="SMART" id="SM00320">
    <property type="entry name" value="WD40"/>
    <property type="match status" value="4"/>
</dbReference>
<evidence type="ECO:0000256" key="4">
    <source>
        <dbReference type="PROSITE-ProRule" id="PRU00221"/>
    </source>
</evidence>
<dbReference type="PROSITE" id="PS50082">
    <property type="entry name" value="WD_REPEATS_2"/>
    <property type="match status" value="2"/>
</dbReference>
<sequence>MTAIGEKQAEIYTYEAPWLIYAANWSVRRDKRFRLAVGSFVEEYGNRVEIITLDEERGAFPSTPTHSFAHPYPCTKLAFIPDVECGKEDLVATSGDYLRVWNITDDGVAMRCLLNNSKKSEFCAPLTSFDWNEQKLQRIGTSSLDTTCTIWDLEREAVDSQLIAHDKEVYDIAWGGPEVFASVSADGSVRVFDLRDKDHSTIIYQTPEPDTPLLRLAWNKQNPRYMATMKMDNSKVVVLDVRYPTVPVAELSRHKAAVNVITWAPHSSSHICSAGDDAQALIWDLSTMATPNDGGLDPILAYGAGAEISQLRWSSTQPDWIAVAFSKSLQILRV</sequence>
<dbReference type="InterPro" id="IPR019775">
    <property type="entry name" value="WD40_repeat_CS"/>
</dbReference>